<dbReference type="KEGG" id="ock:EXM22_00910"/>
<dbReference type="PIRSF" id="PIRSF015626">
    <property type="entry name" value="FdhD"/>
    <property type="match status" value="1"/>
</dbReference>
<accession>A0A5C1QJE2</accession>
<evidence type="ECO:0000256" key="1">
    <source>
        <dbReference type="ARBA" id="ARBA00022490"/>
    </source>
</evidence>
<gene>
    <name evidence="3" type="primary">fdhD</name>
    <name evidence="3" type="ORF">EXM22_00910</name>
</gene>
<dbReference type="Gene3D" id="3.40.140.10">
    <property type="entry name" value="Cytidine Deaminase, domain 2"/>
    <property type="match status" value="1"/>
</dbReference>
<proteinExistence type="predicted"/>
<dbReference type="PANTHER" id="PTHR30592:SF1">
    <property type="entry name" value="SULFUR CARRIER PROTEIN FDHD"/>
    <property type="match status" value="1"/>
</dbReference>
<evidence type="ECO:0000313" key="4">
    <source>
        <dbReference type="Proteomes" id="UP000324209"/>
    </source>
</evidence>
<evidence type="ECO:0000256" key="2">
    <source>
        <dbReference type="ARBA" id="ARBA00023150"/>
    </source>
</evidence>
<dbReference type="Proteomes" id="UP000324209">
    <property type="component" value="Chromosome"/>
</dbReference>
<keyword evidence="2" id="KW-0501">Molybdenum cofactor biosynthesis</keyword>
<dbReference type="InterPro" id="IPR016193">
    <property type="entry name" value="Cytidine_deaminase-like"/>
</dbReference>
<keyword evidence="4" id="KW-1185">Reference proteome</keyword>
<sequence length="267" mass="30060">MLFQYKQPHRPGKTASMIIKEVSIVRYNHGRPERRPDRVICENWLSLYLNGTLLREIPVTNRDIPDLVTGILCTEGYLKSKELPQIMLEGSICRVSLEGNIQVKTQRDLVDCASTRVELDENIQPLRQGSPRTADDILSLVAEFQKIPSVYHETGGVHMAAFAQDQIEYWADDISRRNAVDKVIGKGYSGHVDFYQGLIITSGRISSDLILRMVHMGIPMIVSISAPTDRALFLAESYGVTVCGFARGLRMNIYTHEERVDTVSKGH</sequence>
<keyword evidence="1" id="KW-0963">Cytoplasm</keyword>
<dbReference type="PANTHER" id="PTHR30592">
    <property type="entry name" value="FORMATE DEHYDROGENASE"/>
    <property type="match status" value="1"/>
</dbReference>
<organism evidence="3 4">
    <name type="scientific">Oceanispirochaeta crateris</name>
    <dbReference type="NCBI Taxonomy" id="2518645"/>
    <lineage>
        <taxon>Bacteria</taxon>
        <taxon>Pseudomonadati</taxon>
        <taxon>Spirochaetota</taxon>
        <taxon>Spirochaetia</taxon>
        <taxon>Spirochaetales</taxon>
        <taxon>Spirochaetaceae</taxon>
        <taxon>Oceanispirochaeta</taxon>
    </lineage>
</organism>
<dbReference type="GO" id="GO:0016783">
    <property type="term" value="F:sulfurtransferase activity"/>
    <property type="evidence" value="ECO:0007669"/>
    <property type="project" value="InterPro"/>
</dbReference>
<dbReference type="InterPro" id="IPR003786">
    <property type="entry name" value="FdhD"/>
</dbReference>
<name>A0A5C1QJE2_9SPIO</name>
<dbReference type="EMBL" id="CP036150">
    <property type="protein sequence ID" value="QEN06616.1"/>
    <property type="molecule type" value="Genomic_DNA"/>
</dbReference>
<reference evidence="3 4" key="1">
    <citation type="submission" date="2019-02" db="EMBL/GenBank/DDBJ databases">
        <title>Complete Genome Sequence and Methylome Analysis of free living Spirochaetas.</title>
        <authorList>
            <person name="Fomenkov A."/>
            <person name="Dubinina G."/>
            <person name="Leshcheva N."/>
            <person name="Mikheeva N."/>
            <person name="Grabovich M."/>
            <person name="Vincze T."/>
            <person name="Roberts R.J."/>
        </authorList>
    </citation>
    <scope>NUCLEOTIDE SEQUENCE [LARGE SCALE GENOMIC DNA]</scope>
    <source>
        <strain evidence="3 4">K2</strain>
    </source>
</reference>
<dbReference type="OrthoDB" id="9782042at2"/>
<keyword evidence="3" id="KW-0808">Transferase</keyword>
<evidence type="ECO:0000313" key="3">
    <source>
        <dbReference type="EMBL" id="QEN06616.1"/>
    </source>
</evidence>
<dbReference type="AlphaFoldDB" id="A0A5C1QJE2"/>
<protein>
    <submittedName>
        <fullName evidence="3">Formate dehydrogenase accessory sulfurtransferase FdhD</fullName>
    </submittedName>
</protein>
<dbReference type="GO" id="GO:0006777">
    <property type="term" value="P:Mo-molybdopterin cofactor biosynthetic process"/>
    <property type="evidence" value="ECO:0007669"/>
    <property type="project" value="UniProtKB-KW"/>
</dbReference>
<dbReference type="NCBIfam" id="TIGR00129">
    <property type="entry name" value="fdhD_narQ"/>
    <property type="match status" value="1"/>
</dbReference>
<dbReference type="Pfam" id="PF02634">
    <property type="entry name" value="FdhD-NarQ"/>
    <property type="match status" value="1"/>
</dbReference>
<dbReference type="SUPFAM" id="SSF53927">
    <property type="entry name" value="Cytidine deaminase-like"/>
    <property type="match status" value="1"/>
</dbReference>